<accession>A0A2B7Y0H9</accession>
<evidence type="ECO:0000313" key="1">
    <source>
        <dbReference type="EMBL" id="PGH14669.1"/>
    </source>
</evidence>
<dbReference type="EMBL" id="PDNA01000091">
    <property type="protein sequence ID" value="PGH14669.1"/>
    <property type="molecule type" value="Genomic_DNA"/>
</dbReference>
<organism evidence="1 2">
    <name type="scientific">Polytolypa hystricis (strain UAMH7299)</name>
    <dbReference type="NCBI Taxonomy" id="1447883"/>
    <lineage>
        <taxon>Eukaryota</taxon>
        <taxon>Fungi</taxon>
        <taxon>Dikarya</taxon>
        <taxon>Ascomycota</taxon>
        <taxon>Pezizomycotina</taxon>
        <taxon>Eurotiomycetes</taxon>
        <taxon>Eurotiomycetidae</taxon>
        <taxon>Onygenales</taxon>
        <taxon>Onygenales incertae sedis</taxon>
        <taxon>Polytolypa</taxon>
    </lineage>
</organism>
<sequence length="164" mass="18094">MVFGSVLVSSGRTLDDERISNWAFVEISASKREQIHVPNILPTLPPNVLPHDDDDGNNVYLSAGDAASSFGAIMPDEWYFKCGRTTDITAGTCNGVELHVNWSDTDRCRYDLDRNEPKVRLRHTKELVIVGHKLHSAGYQTPFCEAGDSSSMIINQSGQICGLI</sequence>
<name>A0A2B7Y0H9_POLH7</name>
<proteinExistence type="predicted"/>
<dbReference type="OrthoDB" id="5414143at2759"/>
<comment type="caution">
    <text evidence="1">The sequence shown here is derived from an EMBL/GenBank/DDBJ whole genome shotgun (WGS) entry which is preliminary data.</text>
</comment>
<evidence type="ECO:0000313" key="2">
    <source>
        <dbReference type="Proteomes" id="UP000224634"/>
    </source>
</evidence>
<dbReference type="AlphaFoldDB" id="A0A2B7Y0H9"/>
<protein>
    <submittedName>
        <fullName evidence="1">Uncharacterized protein</fullName>
    </submittedName>
</protein>
<reference evidence="1 2" key="1">
    <citation type="submission" date="2017-10" db="EMBL/GenBank/DDBJ databases">
        <title>Comparative genomics in systemic dimorphic fungi from Ajellomycetaceae.</title>
        <authorList>
            <person name="Munoz J.F."/>
            <person name="Mcewen J.G."/>
            <person name="Clay O.K."/>
            <person name="Cuomo C.A."/>
        </authorList>
    </citation>
    <scope>NUCLEOTIDE SEQUENCE [LARGE SCALE GENOMIC DNA]</scope>
    <source>
        <strain evidence="1 2">UAMH7299</strain>
    </source>
</reference>
<gene>
    <name evidence="1" type="ORF">AJ80_05850</name>
</gene>
<dbReference type="Proteomes" id="UP000224634">
    <property type="component" value="Unassembled WGS sequence"/>
</dbReference>
<keyword evidence="2" id="KW-1185">Reference proteome</keyword>